<dbReference type="InterPro" id="IPR005545">
    <property type="entry name" value="YCII"/>
</dbReference>
<dbReference type="AlphaFoldDB" id="A0A0C1ULE0"/>
<reference evidence="3 4" key="1">
    <citation type="journal article" date="2015" name="Infect. Genet. Evol.">
        <title>Genomic sequences of six botulinum neurotoxin-producing strains representing three clostridial species illustrate the mobility and diversity of botulinum neurotoxin genes.</title>
        <authorList>
            <person name="Smith T.J."/>
            <person name="Hill K.K."/>
            <person name="Xie G."/>
            <person name="Foley B.T."/>
            <person name="Williamson C.H."/>
            <person name="Foster J.T."/>
            <person name="Johnson S.L."/>
            <person name="Chertkov O."/>
            <person name="Teshima H."/>
            <person name="Gibbons H.S."/>
            <person name="Johnsky L.A."/>
            <person name="Karavis M.A."/>
            <person name="Smith L.A."/>
        </authorList>
    </citation>
    <scope>NUCLEOTIDE SEQUENCE [LARGE SCALE GENOMIC DNA]</scope>
    <source>
        <strain evidence="3 4">CDC 2741</strain>
    </source>
</reference>
<dbReference type="PANTHER" id="PTHR37828:SF1">
    <property type="entry name" value="YCII-RELATED DOMAIN-CONTAINING PROTEIN"/>
    <property type="match status" value="1"/>
</dbReference>
<evidence type="ECO:0000259" key="2">
    <source>
        <dbReference type="Pfam" id="PF03795"/>
    </source>
</evidence>
<accession>A0A0C1ULE0</accession>
<dbReference type="Gene3D" id="3.30.70.1060">
    <property type="entry name" value="Dimeric alpha+beta barrel"/>
    <property type="match status" value="1"/>
</dbReference>
<evidence type="ECO:0000256" key="1">
    <source>
        <dbReference type="ARBA" id="ARBA00007689"/>
    </source>
</evidence>
<dbReference type="Pfam" id="PF03795">
    <property type="entry name" value="YCII"/>
    <property type="match status" value="1"/>
</dbReference>
<dbReference type="OrthoDB" id="2058240at2"/>
<dbReference type="Proteomes" id="UP000031366">
    <property type="component" value="Unassembled WGS sequence"/>
</dbReference>
<feature type="domain" description="YCII-related" evidence="2">
    <location>
        <begin position="1"/>
        <end position="84"/>
    </location>
</feature>
<dbReference type="InterPro" id="IPR011008">
    <property type="entry name" value="Dimeric_a/b-barrel"/>
</dbReference>
<sequence>MKYFIVEGIIKNPNPVDENTMKEHMAYTQKAMDEGLILMSGLKVDMSGGLFIMKVESLEKVEDYLSAEPFKVSSIQDYRVIEFSAHYFNQSPSKWLNN</sequence>
<dbReference type="RefSeq" id="WP_039630523.1">
    <property type="nucleotide sequence ID" value="NZ_AYSO01000012.1"/>
</dbReference>
<proteinExistence type="inferred from homology"/>
<dbReference type="PANTHER" id="PTHR37828">
    <property type="entry name" value="GSR2449 PROTEIN"/>
    <property type="match status" value="1"/>
</dbReference>
<evidence type="ECO:0000313" key="4">
    <source>
        <dbReference type="Proteomes" id="UP000031366"/>
    </source>
</evidence>
<comment type="similarity">
    <text evidence="1">Belongs to the YciI family.</text>
</comment>
<comment type="caution">
    <text evidence="3">The sequence shown here is derived from an EMBL/GenBank/DDBJ whole genome shotgun (WGS) entry which is preliminary data.</text>
</comment>
<gene>
    <name evidence="3" type="ORF">U732_3949</name>
</gene>
<dbReference type="SUPFAM" id="SSF54909">
    <property type="entry name" value="Dimeric alpha+beta barrel"/>
    <property type="match status" value="1"/>
</dbReference>
<dbReference type="STRING" id="29341.RSJ17_11375"/>
<organism evidence="3 4">
    <name type="scientific">Clostridium argentinense CDC 2741</name>
    <dbReference type="NCBI Taxonomy" id="1418104"/>
    <lineage>
        <taxon>Bacteria</taxon>
        <taxon>Bacillati</taxon>
        <taxon>Bacillota</taxon>
        <taxon>Clostridia</taxon>
        <taxon>Eubacteriales</taxon>
        <taxon>Clostridiaceae</taxon>
        <taxon>Clostridium</taxon>
    </lineage>
</organism>
<evidence type="ECO:0000313" key="3">
    <source>
        <dbReference type="EMBL" id="KIE48075.1"/>
    </source>
</evidence>
<keyword evidence="4" id="KW-1185">Reference proteome</keyword>
<protein>
    <submittedName>
        <fullName evidence="3">YCII-related domain protein</fullName>
    </submittedName>
</protein>
<name>A0A0C1ULE0_9CLOT</name>
<dbReference type="EMBL" id="AYSO01000012">
    <property type="protein sequence ID" value="KIE48075.1"/>
    <property type="molecule type" value="Genomic_DNA"/>
</dbReference>